<evidence type="ECO:0008006" key="3">
    <source>
        <dbReference type="Google" id="ProtNLM"/>
    </source>
</evidence>
<organism evidence="1 2">
    <name type="scientific">Dermacoccus nishinomiyaensis</name>
    <dbReference type="NCBI Taxonomy" id="1274"/>
    <lineage>
        <taxon>Bacteria</taxon>
        <taxon>Bacillati</taxon>
        <taxon>Actinomycetota</taxon>
        <taxon>Actinomycetes</taxon>
        <taxon>Micrococcales</taxon>
        <taxon>Dermacoccaceae</taxon>
        <taxon>Dermacoccus</taxon>
    </lineage>
</organism>
<evidence type="ECO:0000313" key="1">
    <source>
        <dbReference type="EMBL" id="AIF41105.1"/>
    </source>
</evidence>
<dbReference type="InterPro" id="IPR027961">
    <property type="entry name" value="DUF4442"/>
</dbReference>
<sequence length="151" mass="17118">MSPRTFGRLMNFYPPLVGMGLRVKSFSDDWSEARVELKLNRLNRNQNGTAFGGSINAMTDAFFPLLLMHQLGPEYLVWDQACEIEFRSPGTSTVYGVYEMPKDVVEEIRAQAADGSKVLRWFECDLTLADGTIVAHARRLVYVRKKRPKAA</sequence>
<dbReference type="InterPro" id="IPR029069">
    <property type="entry name" value="HotDog_dom_sf"/>
</dbReference>
<proteinExistence type="predicted"/>
<dbReference type="AlphaFoldDB" id="A0A075JH36"/>
<dbReference type="KEGG" id="dni:HX89_09280"/>
<gene>
    <name evidence="1" type="ORF">HX89_09280</name>
</gene>
<dbReference type="HOGENOM" id="CLU_116159_0_0_11"/>
<protein>
    <recommendedName>
        <fullName evidence="3">DUF4442 domain-containing protein</fullName>
    </recommendedName>
</protein>
<keyword evidence="2" id="KW-1185">Reference proteome</keyword>
<dbReference type="Gene3D" id="3.10.129.10">
    <property type="entry name" value="Hotdog Thioesterase"/>
    <property type="match status" value="1"/>
</dbReference>
<dbReference type="Proteomes" id="UP000027986">
    <property type="component" value="Chromosome"/>
</dbReference>
<reference evidence="1 2" key="1">
    <citation type="submission" date="2014-07" db="EMBL/GenBank/DDBJ databases">
        <title>Genome Sequencing of Dermacoccus nishinomiyaensis.</title>
        <authorList>
            <person name="Hong K.W."/>
            <person name="Chan K.G."/>
        </authorList>
    </citation>
    <scope>NUCLEOTIDE SEQUENCE [LARGE SCALE GENOMIC DNA]</scope>
    <source>
        <strain evidence="1 2">M25</strain>
    </source>
</reference>
<dbReference type="eggNOG" id="COG2050">
    <property type="taxonomic scope" value="Bacteria"/>
</dbReference>
<dbReference type="EMBL" id="CP008889">
    <property type="protein sequence ID" value="AIF41105.1"/>
    <property type="molecule type" value="Genomic_DNA"/>
</dbReference>
<dbReference type="SUPFAM" id="SSF54637">
    <property type="entry name" value="Thioesterase/thiol ester dehydrase-isomerase"/>
    <property type="match status" value="1"/>
</dbReference>
<evidence type="ECO:0000313" key="2">
    <source>
        <dbReference type="Proteomes" id="UP000027986"/>
    </source>
</evidence>
<name>A0A075JH36_9MICO</name>
<accession>A0A075JH36</accession>
<dbReference type="Pfam" id="PF14539">
    <property type="entry name" value="DUF4442"/>
    <property type="match status" value="1"/>
</dbReference>